<dbReference type="AlphaFoldDB" id="A0A0F9PTR5"/>
<organism evidence="1">
    <name type="scientific">marine sediment metagenome</name>
    <dbReference type="NCBI Taxonomy" id="412755"/>
    <lineage>
        <taxon>unclassified sequences</taxon>
        <taxon>metagenomes</taxon>
        <taxon>ecological metagenomes</taxon>
    </lineage>
</organism>
<accession>A0A0F9PTR5</accession>
<dbReference type="EMBL" id="LAZR01002067">
    <property type="protein sequence ID" value="KKN35050.1"/>
    <property type="molecule type" value="Genomic_DNA"/>
</dbReference>
<evidence type="ECO:0000313" key="1">
    <source>
        <dbReference type="EMBL" id="KKN35050.1"/>
    </source>
</evidence>
<reference evidence="1" key="1">
    <citation type="journal article" date="2015" name="Nature">
        <title>Complex archaea that bridge the gap between prokaryotes and eukaryotes.</title>
        <authorList>
            <person name="Spang A."/>
            <person name="Saw J.H."/>
            <person name="Jorgensen S.L."/>
            <person name="Zaremba-Niedzwiedzka K."/>
            <person name="Martijn J."/>
            <person name="Lind A.E."/>
            <person name="van Eijk R."/>
            <person name="Schleper C."/>
            <person name="Guy L."/>
            <person name="Ettema T.J."/>
        </authorList>
    </citation>
    <scope>NUCLEOTIDE SEQUENCE</scope>
</reference>
<sequence>MDNKKLLKILLNKSAHTGNGIDVNDFGLQLPIDILKGNNPFSLASFRVVDASTEIHHRLMFKFQY</sequence>
<name>A0A0F9PTR5_9ZZZZ</name>
<comment type="caution">
    <text evidence="1">The sequence shown here is derived from an EMBL/GenBank/DDBJ whole genome shotgun (WGS) entry which is preliminary data.</text>
</comment>
<gene>
    <name evidence="1" type="ORF">LCGC14_0787610</name>
</gene>
<proteinExistence type="predicted"/>
<protein>
    <submittedName>
        <fullName evidence="1">Uncharacterized protein</fullName>
    </submittedName>
</protein>